<dbReference type="NCBIfam" id="NF003839">
    <property type="entry name" value="PRK05421.1-1"/>
    <property type="match status" value="1"/>
</dbReference>
<keyword evidence="2" id="KW-0255">Endonuclease</keyword>
<evidence type="ECO:0000313" key="3">
    <source>
        <dbReference type="Proteomes" id="UP001500171"/>
    </source>
</evidence>
<dbReference type="Proteomes" id="UP001500171">
    <property type="component" value="Unassembled WGS sequence"/>
</dbReference>
<evidence type="ECO:0000259" key="1">
    <source>
        <dbReference type="Pfam" id="PF03372"/>
    </source>
</evidence>
<dbReference type="RefSeq" id="WP_345488571.1">
    <property type="nucleotide sequence ID" value="NZ_BAABHY010000001.1"/>
</dbReference>
<keyword evidence="3" id="KW-1185">Reference proteome</keyword>
<organism evidence="2 3">
    <name type="scientific">Orbus sasakiae</name>
    <dbReference type="NCBI Taxonomy" id="1078475"/>
    <lineage>
        <taxon>Bacteria</taxon>
        <taxon>Pseudomonadati</taxon>
        <taxon>Pseudomonadota</taxon>
        <taxon>Gammaproteobacteria</taxon>
        <taxon>Orbales</taxon>
        <taxon>Orbaceae</taxon>
        <taxon>Orbus</taxon>
    </lineage>
</organism>
<proteinExistence type="predicted"/>
<keyword evidence="2" id="KW-0540">Nuclease</keyword>
<dbReference type="NCBIfam" id="NF003841">
    <property type="entry name" value="PRK05421.1-3"/>
    <property type="match status" value="1"/>
</dbReference>
<dbReference type="InterPro" id="IPR005135">
    <property type="entry name" value="Endo/exonuclease/phosphatase"/>
</dbReference>
<accession>A0ABP9N2V2</accession>
<evidence type="ECO:0000313" key="2">
    <source>
        <dbReference type="EMBL" id="GAA5106097.1"/>
    </source>
</evidence>
<dbReference type="Pfam" id="PF03372">
    <property type="entry name" value="Exo_endo_phos"/>
    <property type="match status" value="1"/>
</dbReference>
<dbReference type="Gene3D" id="3.60.10.10">
    <property type="entry name" value="Endonuclease/exonuclease/phosphatase"/>
    <property type="match status" value="1"/>
</dbReference>
<dbReference type="SUPFAM" id="SSF56219">
    <property type="entry name" value="DNase I-like"/>
    <property type="match status" value="1"/>
</dbReference>
<dbReference type="EMBL" id="BAABHY010000001">
    <property type="protein sequence ID" value="GAA5106097.1"/>
    <property type="molecule type" value="Genomic_DNA"/>
</dbReference>
<dbReference type="GO" id="GO:0004519">
    <property type="term" value="F:endonuclease activity"/>
    <property type="evidence" value="ECO:0007669"/>
    <property type="project" value="UniProtKB-KW"/>
</dbReference>
<protein>
    <submittedName>
        <fullName evidence="2">Endonuclease/exonuclease/phosphatase family protein</fullName>
    </submittedName>
</protein>
<dbReference type="InterPro" id="IPR036691">
    <property type="entry name" value="Endo/exonu/phosph_ase_sf"/>
</dbReference>
<dbReference type="NCBIfam" id="NF003840">
    <property type="entry name" value="PRK05421.1-2"/>
    <property type="match status" value="1"/>
</dbReference>
<sequence length="263" mass="30101">MNRFVGLLSKHEHVIRYHEGNHVELIEPNQTILVKKPLIASSELNILVWNIFKQKRADCLSVLQHYSDKTSLILLQEAQTTPQLLNFITRNKKIADQVAAYSFNDVYAGVMTISNATPISSIPFKEREPLIRIPKSALITEYILPDTSQTLLVANIHAVNFSLGIKIYRQQIRMLLTQVSLHQGPVILAGDFNAWSKQRINLLYQLIHNINLKPVNFLTDIRKTFMGRPLDFVFYRGLTVKHAEIIHTDTSDHNPLLVNFSLI</sequence>
<keyword evidence="2" id="KW-0378">Hydrolase</keyword>
<reference evidence="3" key="1">
    <citation type="journal article" date="2019" name="Int. J. Syst. Evol. Microbiol.">
        <title>The Global Catalogue of Microorganisms (GCM) 10K type strain sequencing project: providing services to taxonomists for standard genome sequencing and annotation.</title>
        <authorList>
            <consortium name="The Broad Institute Genomics Platform"/>
            <consortium name="The Broad Institute Genome Sequencing Center for Infectious Disease"/>
            <person name="Wu L."/>
            <person name="Ma J."/>
        </authorList>
    </citation>
    <scope>NUCLEOTIDE SEQUENCE [LARGE SCALE GENOMIC DNA]</scope>
    <source>
        <strain evidence="3">JCM 18050</strain>
    </source>
</reference>
<dbReference type="NCBIfam" id="NF003842">
    <property type="entry name" value="PRK05421.1-4"/>
    <property type="match status" value="1"/>
</dbReference>
<feature type="domain" description="Endonuclease/exonuclease/phosphatase" evidence="1">
    <location>
        <begin position="48"/>
        <end position="253"/>
    </location>
</feature>
<name>A0ABP9N2V2_9GAMM</name>
<gene>
    <name evidence="2" type="ORF">GCM10023211_05530</name>
</gene>
<comment type="caution">
    <text evidence="2">The sequence shown here is derived from an EMBL/GenBank/DDBJ whole genome shotgun (WGS) entry which is preliminary data.</text>
</comment>